<name>A0ABT6H621_9BACI</name>
<comment type="caution">
    <text evidence="1">The sequence shown here is derived from an EMBL/GenBank/DDBJ whole genome shotgun (WGS) entry which is preliminary data.</text>
</comment>
<proteinExistence type="predicted"/>
<reference evidence="1 2" key="1">
    <citation type="submission" date="2023-04" db="EMBL/GenBank/DDBJ databases">
        <title>Ectobacillus antri isolated from activated sludge.</title>
        <authorList>
            <person name="Yan P."/>
            <person name="Liu X."/>
        </authorList>
    </citation>
    <scope>NUCLEOTIDE SEQUENCE [LARGE SCALE GENOMIC DNA]</scope>
    <source>
        <strain evidence="1 2">C18H</strain>
    </source>
</reference>
<dbReference type="EMBL" id="JARULN010000008">
    <property type="protein sequence ID" value="MDG5754417.1"/>
    <property type="molecule type" value="Genomic_DNA"/>
</dbReference>
<organism evidence="1 2">
    <name type="scientific">Ectobacillus antri</name>
    <dbReference type="NCBI Taxonomy" id="2486280"/>
    <lineage>
        <taxon>Bacteria</taxon>
        <taxon>Bacillati</taxon>
        <taxon>Bacillota</taxon>
        <taxon>Bacilli</taxon>
        <taxon>Bacillales</taxon>
        <taxon>Bacillaceae</taxon>
        <taxon>Ectobacillus</taxon>
    </lineage>
</organism>
<evidence type="ECO:0000313" key="1">
    <source>
        <dbReference type="EMBL" id="MDG5754417.1"/>
    </source>
</evidence>
<keyword evidence="2" id="KW-1185">Reference proteome</keyword>
<dbReference type="RefSeq" id="WP_124565711.1">
    <property type="nucleotide sequence ID" value="NZ_JARRRY010000007.1"/>
</dbReference>
<protein>
    <submittedName>
        <fullName evidence="1">DUF2642 domain-containing protein</fullName>
    </submittedName>
</protein>
<evidence type="ECO:0000313" key="2">
    <source>
        <dbReference type="Proteomes" id="UP001218246"/>
    </source>
</evidence>
<gene>
    <name evidence="1" type="ORF">P6P90_10585</name>
</gene>
<dbReference type="Proteomes" id="UP001218246">
    <property type="component" value="Unassembled WGS sequence"/>
</dbReference>
<sequence length="115" mass="12816">MCFIHAYWCKLAKVFKQQLKQFFQEVLHGAEIAALIRNNTKIVVEEVIASILFKKTICTVLQECQVPAFQEVAERLLNQKVEITTAAGVLTGVIVLAASDYLELAEFTGTTILLS</sequence>
<accession>A0ABT6H621</accession>